<keyword evidence="8" id="KW-0732">Signal</keyword>
<dbReference type="Gene3D" id="1.10.530.10">
    <property type="match status" value="1"/>
</dbReference>
<dbReference type="PANTHER" id="PTHR11195">
    <property type="entry name" value="DESTABILASE-RELATED"/>
    <property type="match status" value="1"/>
</dbReference>
<dbReference type="Pfam" id="PF05497">
    <property type="entry name" value="Destabilase"/>
    <property type="match status" value="1"/>
</dbReference>
<evidence type="ECO:0000256" key="8">
    <source>
        <dbReference type="SAM" id="SignalP"/>
    </source>
</evidence>
<feature type="disulfide bond" evidence="7">
    <location>
        <begin position="94"/>
        <end position="100"/>
    </location>
</feature>
<dbReference type="EMBL" id="JBICCN010000326">
    <property type="protein sequence ID" value="KAL3077511.1"/>
    <property type="molecule type" value="Genomic_DNA"/>
</dbReference>
<evidence type="ECO:0000256" key="7">
    <source>
        <dbReference type="PIRSR" id="PIRSR608597-3"/>
    </source>
</evidence>
<feature type="chain" id="PRO_5044851589" description="lysozyme" evidence="8">
    <location>
        <begin position="25"/>
        <end position="155"/>
    </location>
</feature>
<name>A0ABD2IE09_HETSC</name>
<dbReference type="GO" id="GO:0042742">
    <property type="term" value="P:defense response to bacterium"/>
    <property type="evidence" value="ECO:0007669"/>
    <property type="project" value="UniProtKB-KW"/>
</dbReference>
<dbReference type="GO" id="GO:0003796">
    <property type="term" value="F:lysozyme activity"/>
    <property type="evidence" value="ECO:0007669"/>
    <property type="project" value="UniProtKB-EC"/>
</dbReference>
<feature type="signal peptide" evidence="8">
    <location>
        <begin position="1"/>
        <end position="24"/>
    </location>
</feature>
<feature type="disulfide bond" evidence="7">
    <location>
        <begin position="42"/>
        <end position="48"/>
    </location>
</feature>
<dbReference type="InterPro" id="IPR008597">
    <property type="entry name" value="Invert_lysozyme"/>
</dbReference>
<dbReference type="Proteomes" id="UP001620645">
    <property type="component" value="Unassembled WGS sequence"/>
</dbReference>
<feature type="disulfide bond" evidence="7">
    <location>
        <begin position="76"/>
        <end position="104"/>
    </location>
</feature>
<gene>
    <name evidence="9" type="ORF">niasHS_012217</name>
</gene>
<evidence type="ECO:0000256" key="2">
    <source>
        <dbReference type="ARBA" id="ARBA00012732"/>
    </source>
</evidence>
<keyword evidence="7" id="KW-1015">Disulfide bond</keyword>
<keyword evidence="10" id="KW-1185">Reference proteome</keyword>
<dbReference type="EC" id="3.2.1.17" evidence="2"/>
<feature type="disulfide bond" evidence="7">
    <location>
        <begin position="53"/>
        <end position="63"/>
    </location>
</feature>
<evidence type="ECO:0000256" key="5">
    <source>
        <dbReference type="ARBA" id="ARBA00022801"/>
    </source>
</evidence>
<keyword evidence="4" id="KW-0081">Bacteriolytic enzyme</keyword>
<evidence type="ECO:0000256" key="6">
    <source>
        <dbReference type="ARBA" id="ARBA00023295"/>
    </source>
</evidence>
<evidence type="ECO:0000313" key="9">
    <source>
        <dbReference type="EMBL" id="KAL3077511.1"/>
    </source>
</evidence>
<evidence type="ECO:0000313" key="10">
    <source>
        <dbReference type="Proteomes" id="UP001620645"/>
    </source>
</evidence>
<keyword evidence="3" id="KW-0929">Antimicrobial</keyword>
<dbReference type="PANTHER" id="PTHR11195:SF17">
    <property type="entry name" value="LYSOZYME"/>
    <property type="match status" value="1"/>
</dbReference>
<sequence length="155" mass="17545">MTVQLSPLLLLLLIIILLCNFAMANLIFHNIEFDSDCMKAMCMADSGCEQQGCAEDVFGRLGCGFFRMNIWQYKQCYEPGREIGELSETAWIRCSEDYECASKCIVHVASRFRLKCYGKSDCETIARIHDGGANGCRTGETLPYWFNVKSFCPDC</sequence>
<comment type="caution">
    <text evidence="9">The sequence shown here is derived from an EMBL/GenBank/DDBJ whole genome shotgun (WGS) entry which is preliminary data.</text>
</comment>
<dbReference type="PROSITE" id="PS51909">
    <property type="entry name" value="LYSOZYME_I"/>
    <property type="match status" value="1"/>
</dbReference>
<feature type="disulfide bond" evidence="7">
    <location>
        <begin position="37"/>
        <end position="122"/>
    </location>
</feature>
<dbReference type="AlphaFoldDB" id="A0ABD2IE09"/>
<keyword evidence="6" id="KW-0326">Glycosidase</keyword>
<accession>A0ABD2IE09</accession>
<dbReference type="GO" id="GO:0031640">
    <property type="term" value="P:killing of cells of another organism"/>
    <property type="evidence" value="ECO:0007669"/>
    <property type="project" value="UniProtKB-KW"/>
</dbReference>
<evidence type="ECO:0000256" key="1">
    <source>
        <dbReference type="ARBA" id="ARBA00000632"/>
    </source>
</evidence>
<evidence type="ECO:0000256" key="4">
    <source>
        <dbReference type="ARBA" id="ARBA00022638"/>
    </source>
</evidence>
<proteinExistence type="predicted"/>
<organism evidence="9 10">
    <name type="scientific">Heterodera schachtii</name>
    <name type="common">Sugarbeet cyst nematode worm</name>
    <name type="synonym">Tylenchus schachtii</name>
    <dbReference type="NCBI Taxonomy" id="97005"/>
    <lineage>
        <taxon>Eukaryota</taxon>
        <taxon>Metazoa</taxon>
        <taxon>Ecdysozoa</taxon>
        <taxon>Nematoda</taxon>
        <taxon>Chromadorea</taxon>
        <taxon>Rhabditida</taxon>
        <taxon>Tylenchina</taxon>
        <taxon>Tylenchomorpha</taxon>
        <taxon>Tylenchoidea</taxon>
        <taxon>Heteroderidae</taxon>
        <taxon>Heteroderinae</taxon>
        <taxon>Heterodera</taxon>
    </lineage>
</organism>
<comment type="catalytic activity">
    <reaction evidence="1">
        <text>Hydrolysis of (1-&gt;4)-beta-linkages between N-acetylmuramic acid and N-acetyl-D-glucosamine residues in a peptidoglycan and between N-acetyl-D-glucosamine residues in chitodextrins.</text>
        <dbReference type="EC" id="3.2.1.17"/>
    </reaction>
</comment>
<reference evidence="9 10" key="1">
    <citation type="submission" date="2024-10" db="EMBL/GenBank/DDBJ databases">
        <authorList>
            <person name="Kim D."/>
        </authorList>
    </citation>
    <scope>NUCLEOTIDE SEQUENCE [LARGE SCALE GENOMIC DNA]</scope>
    <source>
        <strain evidence="9">Taebaek</strain>
    </source>
</reference>
<evidence type="ECO:0000256" key="3">
    <source>
        <dbReference type="ARBA" id="ARBA00022529"/>
    </source>
</evidence>
<keyword evidence="5" id="KW-0378">Hydrolase</keyword>
<protein>
    <recommendedName>
        <fullName evidence="2">lysozyme</fullName>
        <ecNumber evidence="2">3.2.1.17</ecNumber>
    </recommendedName>
</protein>